<evidence type="ECO:0000313" key="1">
    <source>
        <dbReference type="EMBL" id="SJL17383.1"/>
    </source>
</evidence>
<name>A0A284S8Q1_ARMOS</name>
<keyword evidence="2" id="KW-1185">Reference proteome</keyword>
<evidence type="ECO:0000313" key="2">
    <source>
        <dbReference type="Proteomes" id="UP000219338"/>
    </source>
</evidence>
<protein>
    <submittedName>
        <fullName evidence="1">Uncharacterized protein</fullName>
    </submittedName>
</protein>
<sequence>MCTHFASISFDVIEVKLMSPVLLVFTRSIYTYLSSYTLPIPFERCYWTMGRLGVVAVSDQEVSISRGILP</sequence>
<dbReference type="AlphaFoldDB" id="A0A284S8Q1"/>
<gene>
    <name evidence="1" type="ORF">ARMOST_20933</name>
</gene>
<dbReference type="EMBL" id="FUEG01000043">
    <property type="protein sequence ID" value="SJL17383.1"/>
    <property type="molecule type" value="Genomic_DNA"/>
</dbReference>
<proteinExistence type="predicted"/>
<reference evidence="2" key="1">
    <citation type="journal article" date="2017" name="Nat. Ecol. Evol.">
        <title>Genome expansion and lineage-specific genetic innovations in the forest pathogenic fungi Armillaria.</title>
        <authorList>
            <person name="Sipos G."/>
            <person name="Prasanna A.N."/>
            <person name="Walter M.C."/>
            <person name="O'Connor E."/>
            <person name="Balint B."/>
            <person name="Krizsan K."/>
            <person name="Kiss B."/>
            <person name="Hess J."/>
            <person name="Varga T."/>
            <person name="Slot J."/>
            <person name="Riley R."/>
            <person name="Boka B."/>
            <person name="Rigling D."/>
            <person name="Barry K."/>
            <person name="Lee J."/>
            <person name="Mihaltcheva S."/>
            <person name="LaButti K."/>
            <person name="Lipzen A."/>
            <person name="Waldron R."/>
            <person name="Moloney N.M."/>
            <person name="Sperisen C."/>
            <person name="Kredics L."/>
            <person name="Vagvoelgyi C."/>
            <person name="Patrignani A."/>
            <person name="Fitzpatrick D."/>
            <person name="Nagy I."/>
            <person name="Doyle S."/>
            <person name="Anderson J.B."/>
            <person name="Grigoriev I.V."/>
            <person name="Gueldener U."/>
            <person name="Muensterkoetter M."/>
            <person name="Nagy L.G."/>
        </authorList>
    </citation>
    <scope>NUCLEOTIDE SEQUENCE [LARGE SCALE GENOMIC DNA]</scope>
    <source>
        <strain evidence="2">C18/9</strain>
    </source>
</reference>
<organism evidence="1 2">
    <name type="scientific">Armillaria ostoyae</name>
    <name type="common">Armillaria root rot fungus</name>
    <dbReference type="NCBI Taxonomy" id="47428"/>
    <lineage>
        <taxon>Eukaryota</taxon>
        <taxon>Fungi</taxon>
        <taxon>Dikarya</taxon>
        <taxon>Basidiomycota</taxon>
        <taxon>Agaricomycotina</taxon>
        <taxon>Agaricomycetes</taxon>
        <taxon>Agaricomycetidae</taxon>
        <taxon>Agaricales</taxon>
        <taxon>Marasmiineae</taxon>
        <taxon>Physalacriaceae</taxon>
        <taxon>Armillaria</taxon>
    </lineage>
</organism>
<accession>A0A284S8Q1</accession>
<dbReference type="Proteomes" id="UP000219338">
    <property type="component" value="Unassembled WGS sequence"/>
</dbReference>